<dbReference type="STRING" id="29655.A0A0K9NIJ9"/>
<feature type="region of interest" description="Disordered" evidence="1">
    <location>
        <begin position="327"/>
        <end position="364"/>
    </location>
</feature>
<dbReference type="OrthoDB" id="754229at2759"/>
<organism evidence="2 3">
    <name type="scientific">Zostera marina</name>
    <name type="common">Eelgrass</name>
    <dbReference type="NCBI Taxonomy" id="29655"/>
    <lineage>
        <taxon>Eukaryota</taxon>
        <taxon>Viridiplantae</taxon>
        <taxon>Streptophyta</taxon>
        <taxon>Embryophyta</taxon>
        <taxon>Tracheophyta</taxon>
        <taxon>Spermatophyta</taxon>
        <taxon>Magnoliopsida</taxon>
        <taxon>Liliopsida</taxon>
        <taxon>Zosteraceae</taxon>
        <taxon>Zostera</taxon>
    </lineage>
</organism>
<reference evidence="3" key="1">
    <citation type="journal article" date="2016" name="Nature">
        <title>The genome of the seagrass Zostera marina reveals angiosperm adaptation to the sea.</title>
        <authorList>
            <person name="Olsen J.L."/>
            <person name="Rouze P."/>
            <person name="Verhelst B."/>
            <person name="Lin Y.-C."/>
            <person name="Bayer T."/>
            <person name="Collen J."/>
            <person name="Dattolo E."/>
            <person name="De Paoli E."/>
            <person name="Dittami S."/>
            <person name="Maumus F."/>
            <person name="Michel G."/>
            <person name="Kersting A."/>
            <person name="Lauritano C."/>
            <person name="Lohaus R."/>
            <person name="Toepel M."/>
            <person name="Tonon T."/>
            <person name="Vanneste K."/>
            <person name="Amirebrahimi M."/>
            <person name="Brakel J."/>
            <person name="Bostroem C."/>
            <person name="Chovatia M."/>
            <person name="Grimwood J."/>
            <person name="Jenkins J.W."/>
            <person name="Jueterbock A."/>
            <person name="Mraz A."/>
            <person name="Stam W.T."/>
            <person name="Tice H."/>
            <person name="Bornberg-Bauer E."/>
            <person name="Green P.J."/>
            <person name="Pearson G.A."/>
            <person name="Procaccini G."/>
            <person name="Duarte C.M."/>
            <person name="Schmutz J."/>
            <person name="Reusch T.B.H."/>
            <person name="Van de Peer Y."/>
        </authorList>
    </citation>
    <scope>NUCLEOTIDE SEQUENCE [LARGE SCALE GENOMIC DNA]</scope>
    <source>
        <strain evidence="3">cv. Finnish</strain>
    </source>
</reference>
<evidence type="ECO:0000313" key="3">
    <source>
        <dbReference type="Proteomes" id="UP000036987"/>
    </source>
</evidence>
<gene>
    <name evidence="2" type="ORF">ZOSMA_9G00080</name>
</gene>
<name>A0A0K9NIJ9_ZOSMR</name>
<evidence type="ECO:0000256" key="1">
    <source>
        <dbReference type="SAM" id="MobiDB-lite"/>
    </source>
</evidence>
<accession>A0A0K9NIJ9</accession>
<dbReference type="InterPro" id="IPR034583">
    <property type="entry name" value="EMF1"/>
</dbReference>
<dbReference type="PANTHER" id="PTHR35504:SF1">
    <property type="entry name" value="PROTEIN EMBRYONIC FLOWER 1"/>
    <property type="match status" value="1"/>
</dbReference>
<dbReference type="EMBL" id="LFYR01002228">
    <property type="protein sequence ID" value="KMZ55907.1"/>
    <property type="molecule type" value="Genomic_DNA"/>
</dbReference>
<evidence type="ECO:0008006" key="4">
    <source>
        <dbReference type="Google" id="ProtNLM"/>
    </source>
</evidence>
<feature type="compositionally biased region" description="Basic and acidic residues" evidence="1">
    <location>
        <begin position="340"/>
        <end position="364"/>
    </location>
</feature>
<dbReference type="GO" id="GO:0045892">
    <property type="term" value="P:negative regulation of DNA-templated transcription"/>
    <property type="evidence" value="ECO:0007669"/>
    <property type="project" value="InterPro"/>
</dbReference>
<feature type="region of interest" description="Disordered" evidence="1">
    <location>
        <begin position="285"/>
        <end position="305"/>
    </location>
</feature>
<dbReference type="GO" id="GO:0048367">
    <property type="term" value="P:shoot system development"/>
    <property type="evidence" value="ECO:0007669"/>
    <property type="project" value="InterPro"/>
</dbReference>
<proteinExistence type="predicted"/>
<dbReference type="PANTHER" id="PTHR35504">
    <property type="entry name" value="PROTEIN EMBRYONIC FLOWER 1"/>
    <property type="match status" value="1"/>
</dbReference>
<dbReference type="AlphaFoldDB" id="A0A0K9NIJ9"/>
<dbReference type="Proteomes" id="UP000036987">
    <property type="component" value="Unassembled WGS sequence"/>
</dbReference>
<keyword evidence="3" id="KW-1185">Reference proteome</keyword>
<dbReference type="OMA" id="NDDANCK"/>
<sequence>MDASLQLEKLLSDTDHLDSGALQKERCSHFTIRGYVSDVRKRNKKICWPFPEFQNPIDLDYKHENVLPPLAVADFKWWNCKRCLRKTSHALEGPIEITNDFLGTCNRLIQSGLLVPYDEHRSSKLNSLKKVIKHRSMNTSAFRTMGIPIDNETIYRQQKSEVQTTKPLNSMSTIPYVYPSAKEKSSEEFDVLVNENRPICRVASTEKNKTVTANQFSKSQMKKRPYHGKLGYSLFGLKKCGQNVCGEKISRSYMFADSAPKVILSDESKDSESVKDYLNGSKTSIQHVNNHHNSSNSNGCWNKKSQKTRTMDDILKSDVLGMTKKTPVCDRQLSSVKRKNGSESKSDAYRDQKQNGTEEKEKSNKIMKTKRLRISEIDEDEFPLMHWIARIPDRAKMVKPDGGGTKKIDHSNISKSESVVPFGKQLNFMVKSFGSDEGNKKVISQGKKQCRASDDESLQEDIMSRKKCTDGKFGKINSRITVSNSSGDLLTAEKKGSKSKKQSTIPPRVDSREHPPVRCAKEFLETSDNRKVADSSLHTINEKATKEKISRSDLEAVDGVPVEILKLLQENWLKRQSVNTECSDQRLLDISEMNKETTKNGISLLDLNRSNQDEMASSSVKIHAIDSKSTACGVEEHEMSTSFMKIHDRSSFELGKASEDFCHEYDFGIAKFNASNGNRESSYFRERKSGVTLPLINSLENQSRHHSSHKMGYDPFREGYEWFREENDLFQDYPHYKSYAATSNLQSEMTNSSDILLPAQNFLGKHSQTILMRKPRNMALERVESAINSTGHLQNKSKKNLQLSNVSGFDLYNSTRTMSPPSLDLYKNDTYSAMHLLRLMDPAVSSSVPLCPSIDGIPQPDLPNFNLHRELVGTSANLRPNQPFIHPAAATDENLGPSRCHNHCPVINSNVSFELQRHRTSSLMDNTCPPNSRPSFSVPRPVSLQKKSVPEVNIKSQERNHSSNMMELCVLNRNPADFTDPDESNEYMIGFAEPTKVPLIYPNPNKKKQRAMKLTALKGLLRN</sequence>
<feature type="compositionally biased region" description="Low complexity" evidence="1">
    <location>
        <begin position="287"/>
        <end position="298"/>
    </location>
</feature>
<protein>
    <recommendedName>
        <fullName evidence="4">Protein EMBRYONIC FLOWER 1</fullName>
    </recommendedName>
</protein>
<dbReference type="GO" id="GO:0009910">
    <property type="term" value="P:negative regulation of flower development"/>
    <property type="evidence" value="ECO:0007669"/>
    <property type="project" value="InterPro"/>
</dbReference>
<evidence type="ECO:0000313" key="2">
    <source>
        <dbReference type="EMBL" id="KMZ55907.1"/>
    </source>
</evidence>
<comment type="caution">
    <text evidence="2">The sequence shown here is derived from an EMBL/GenBank/DDBJ whole genome shotgun (WGS) entry which is preliminary data.</text>
</comment>
<feature type="region of interest" description="Disordered" evidence="1">
    <location>
        <begin position="487"/>
        <end position="514"/>
    </location>
</feature>